<accession>A0AAE7WMN3</accession>
<proteinExistence type="predicted"/>
<evidence type="ECO:0000313" key="2">
    <source>
        <dbReference type="Proteomes" id="UP000827319"/>
    </source>
</evidence>
<dbReference type="Proteomes" id="UP000827319">
    <property type="component" value="Segment"/>
</dbReference>
<sequence length="153" mass="16846">MKERVRHFLYRGKMDQQNFRMRYLRYFMTWANVQAQRLNISVMDIFARLRAGATFETIEGAAPAIREPTVVTQATVNGTGKVGEALTMTAGTYQGEEPINEGYEWLLDGTFAAGGPSYTPVADDVGKAVTVKVIASNVWGRAEYTANGPTVTA</sequence>
<evidence type="ECO:0000313" key="1">
    <source>
        <dbReference type="EMBL" id="QYW02039.1"/>
    </source>
</evidence>
<reference evidence="1" key="1">
    <citation type="submission" date="2021-06" db="EMBL/GenBank/DDBJ databases">
        <title>Complete genome sequence of Stenotrophomonas maltophilia phage Siara.</title>
        <authorList>
            <person name="Marmion J."/>
            <person name="Tate N."/>
            <person name="Clark J."/>
            <person name="Le T."/>
            <person name="Liu M."/>
            <person name="Burrowes B."/>
            <person name="Gill J."/>
        </authorList>
    </citation>
    <scope>NUCLEOTIDE SEQUENCE</scope>
</reference>
<organism evidence="1 2">
    <name type="scientific">Stenotrophomonas phage Siara</name>
    <dbReference type="NCBI Taxonomy" id="2859658"/>
    <lineage>
        <taxon>Viruses</taxon>
        <taxon>Duplodnaviria</taxon>
        <taxon>Heunggongvirae</taxon>
        <taxon>Uroviricota</taxon>
        <taxon>Caudoviricetes</taxon>
        <taxon>Beaumontvirinae</taxon>
        <taxon>Siaravirus</taxon>
        <taxon>Siaravirus siara</taxon>
    </lineage>
</organism>
<protein>
    <submittedName>
        <fullName evidence="1">Uncharacterized protein</fullName>
    </submittedName>
</protein>
<dbReference type="EMBL" id="MZ326859">
    <property type="protein sequence ID" value="QYW02039.1"/>
    <property type="molecule type" value="Genomic_DNA"/>
</dbReference>
<gene>
    <name evidence="1" type="ORF">CPT_Siara_036</name>
</gene>
<keyword evidence="2" id="KW-1185">Reference proteome</keyword>
<dbReference type="Gene3D" id="2.60.40.2700">
    <property type="match status" value="1"/>
</dbReference>
<name>A0AAE7WMN3_9CAUD</name>